<dbReference type="Proteomes" id="UP000199112">
    <property type="component" value="Unassembled WGS sequence"/>
</dbReference>
<dbReference type="EMBL" id="FNWL01000001">
    <property type="protein sequence ID" value="SEH12763.1"/>
    <property type="molecule type" value="Genomic_DNA"/>
</dbReference>
<evidence type="ECO:0000313" key="2">
    <source>
        <dbReference type="EMBL" id="SEH12763.1"/>
    </source>
</evidence>
<protein>
    <submittedName>
        <fullName evidence="2">Uncharacterized protein</fullName>
    </submittedName>
</protein>
<name>A0A1H6FSC6_9EURY</name>
<accession>A0A1H6FSC6</accession>
<dbReference type="AlphaFoldDB" id="A0A1H6FSC6"/>
<feature type="transmembrane region" description="Helical" evidence="1">
    <location>
        <begin position="26"/>
        <end position="42"/>
    </location>
</feature>
<proteinExistence type="predicted"/>
<keyword evidence="1" id="KW-0472">Membrane</keyword>
<feature type="transmembrane region" description="Helical" evidence="1">
    <location>
        <begin position="48"/>
        <end position="64"/>
    </location>
</feature>
<gene>
    <name evidence="2" type="ORF">SAMN04487967_0953</name>
</gene>
<keyword evidence="3" id="KW-1185">Reference proteome</keyword>
<dbReference type="RefSeq" id="WP_090505619.1">
    <property type="nucleotide sequence ID" value="NZ_FNWL01000001.1"/>
</dbReference>
<keyword evidence="1" id="KW-0812">Transmembrane</keyword>
<keyword evidence="1" id="KW-1133">Transmembrane helix</keyword>
<evidence type="ECO:0000256" key="1">
    <source>
        <dbReference type="SAM" id="Phobius"/>
    </source>
</evidence>
<organism evidence="2 3">
    <name type="scientific">Natronorubrum sediminis</name>
    <dbReference type="NCBI Taxonomy" id="640943"/>
    <lineage>
        <taxon>Archaea</taxon>
        <taxon>Methanobacteriati</taxon>
        <taxon>Methanobacteriota</taxon>
        <taxon>Stenosarchaea group</taxon>
        <taxon>Halobacteria</taxon>
        <taxon>Halobacteriales</taxon>
        <taxon>Natrialbaceae</taxon>
        <taxon>Natronorubrum</taxon>
    </lineage>
</organism>
<reference evidence="3" key="1">
    <citation type="submission" date="2016-10" db="EMBL/GenBank/DDBJ databases">
        <authorList>
            <person name="Varghese N."/>
            <person name="Submissions S."/>
        </authorList>
    </citation>
    <scope>NUCLEOTIDE SEQUENCE [LARGE SCALE GENOMIC DNA]</scope>
    <source>
        <strain evidence="3">CGMCC 1.8981</strain>
    </source>
</reference>
<evidence type="ECO:0000313" key="3">
    <source>
        <dbReference type="Proteomes" id="UP000199112"/>
    </source>
</evidence>
<sequence length="65" mass="7305">MVLDLLVDIVSNVHDRPKHRTRFEQACVFLGLTGVLVGAVVFLVNQRWYGPLIVIISAVLLLYGR</sequence>